<feature type="region of interest" description="Disordered" evidence="1">
    <location>
        <begin position="1"/>
        <end position="20"/>
    </location>
</feature>
<keyword evidence="3" id="KW-1185">Reference proteome</keyword>
<protein>
    <recommendedName>
        <fullName evidence="4">DUF218 domain-containing protein</fullName>
    </recommendedName>
</protein>
<accession>A0A4U0XTU9</accession>
<comment type="caution">
    <text evidence="2">The sequence shown here is derived from an EMBL/GenBank/DDBJ whole genome shotgun (WGS) entry which is preliminary data.</text>
</comment>
<dbReference type="Proteomes" id="UP000308768">
    <property type="component" value="Unassembled WGS sequence"/>
</dbReference>
<dbReference type="OrthoDB" id="4347at2759"/>
<reference evidence="2 3" key="1">
    <citation type="submission" date="2017-03" db="EMBL/GenBank/DDBJ databases">
        <title>Genomes of endolithic fungi from Antarctica.</title>
        <authorList>
            <person name="Coleine C."/>
            <person name="Masonjones S."/>
            <person name="Stajich J.E."/>
        </authorList>
    </citation>
    <scope>NUCLEOTIDE SEQUENCE [LARGE SCALE GENOMIC DNA]</scope>
    <source>
        <strain evidence="2 3">CCFEE 5187</strain>
    </source>
</reference>
<name>A0A4U0XTU9_9PEZI</name>
<dbReference type="GO" id="GO:0005737">
    <property type="term" value="C:cytoplasm"/>
    <property type="evidence" value="ECO:0007669"/>
    <property type="project" value="TreeGrafter"/>
</dbReference>
<dbReference type="AlphaFoldDB" id="A0A4U0XTU9"/>
<evidence type="ECO:0000313" key="2">
    <source>
        <dbReference type="EMBL" id="TKA78883.1"/>
    </source>
</evidence>
<evidence type="ECO:0000313" key="3">
    <source>
        <dbReference type="Proteomes" id="UP000308768"/>
    </source>
</evidence>
<gene>
    <name evidence="2" type="ORF">B0A49_01648</name>
</gene>
<dbReference type="PANTHER" id="PTHR28110:SF1">
    <property type="entry name" value="TRANSMEMBRANE PROTEIN"/>
    <property type="match status" value="1"/>
</dbReference>
<dbReference type="PANTHER" id="PTHR28110">
    <property type="entry name" value="TRANSMEMBRANE PROTEIN"/>
    <property type="match status" value="1"/>
</dbReference>
<evidence type="ECO:0000256" key="1">
    <source>
        <dbReference type="SAM" id="MobiDB-lite"/>
    </source>
</evidence>
<evidence type="ECO:0008006" key="4">
    <source>
        <dbReference type="Google" id="ProtNLM"/>
    </source>
</evidence>
<sequence>MSTSSPSSSTYSSPSSSAPPKTDLVILCCHAIYARGPNSSVLNNPHDESQWHLQPFQRGEHETFMQHIAASFAYITTSTAHERTVLVISGGATRRGEGVGISEARSYLHAYCDGQTQTRVGAAGVNVDVETLLSEGQVLLEEYATDSLQNLLFSIVRFRRAVGTWPRMITVVTHAFKAERFLDLHAPAIHWPPDRIRVQGTSLASTLLAESTNAILPFATDLYASGPILAGKRAARGWRLVHLGGIVFAGLGDAVWRLLRWQGPERFGERLPWEEEEG</sequence>
<proteinExistence type="predicted"/>
<organism evidence="2 3">
    <name type="scientific">Cryomyces minteri</name>
    <dbReference type="NCBI Taxonomy" id="331657"/>
    <lineage>
        <taxon>Eukaryota</taxon>
        <taxon>Fungi</taxon>
        <taxon>Dikarya</taxon>
        <taxon>Ascomycota</taxon>
        <taxon>Pezizomycotina</taxon>
        <taxon>Dothideomycetes</taxon>
        <taxon>Dothideomycetes incertae sedis</taxon>
        <taxon>Cryomyces</taxon>
    </lineage>
</organism>
<dbReference type="InterPro" id="IPR055323">
    <property type="entry name" value="C57A10.07/YOR238W"/>
</dbReference>
<dbReference type="EMBL" id="NAJN01000123">
    <property type="protein sequence ID" value="TKA78883.1"/>
    <property type="molecule type" value="Genomic_DNA"/>
</dbReference>